<dbReference type="Gene3D" id="1.10.510.10">
    <property type="entry name" value="Transferase(Phosphotransferase) domain 1"/>
    <property type="match status" value="1"/>
</dbReference>
<dbReference type="Gene3D" id="3.30.200.20">
    <property type="entry name" value="Phosphorylase Kinase, domain 1"/>
    <property type="match status" value="1"/>
</dbReference>
<dbReference type="Proteomes" id="UP000004995">
    <property type="component" value="Unassembled WGS sequence"/>
</dbReference>
<evidence type="ECO:0000256" key="7">
    <source>
        <dbReference type="ARBA" id="ARBA00022729"/>
    </source>
</evidence>
<evidence type="ECO:0000256" key="21">
    <source>
        <dbReference type="SAM" id="MobiDB-lite"/>
    </source>
</evidence>
<comment type="catalytic activity">
    <reaction evidence="18 19">
        <text>L-seryl-[protein] + ATP = O-phospho-L-seryl-[protein] + ADP + H(+)</text>
        <dbReference type="Rhea" id="RHEA:17989"/>
        <dbReference type="Rhea" id="RHEA-COMP:9863"/>
        <dbReference type="Rhea" id="RHEA-COMP:11604"/>
        <dbReference type="ChEBI" id="CHEBI:15378"/>
        <dbReference type="ChEBI" id="CHEBI:29999"/>
        <dbReference type="ChEBI" id="CHEBI:30616"/>
        <dbReference type="ChEBI" id="CHEBI:83421"/>
        <dbReference type="ChEBI" id="CHEBI:456216"/>
        <dbReference type="EC" id="2.7.11.1"/>
    </reaction>
</comment>
<dbReference type="PROSITE" id="PS50948">
    <property type="entry name" value="PAN"/>
    <property type="match status" value="1"/>
</dbReference>
<dbReference type="InterPro" id="IPR051343">
    <property type="entry name" value="G-type_lectin_kinases/EP1-like"/>
</dbReference>
<feature type="binding site" evidence="20">
    <location>
        <position position="583"/>
    </location>
    <ligand>
        <name>ATP</name>
        <dbReference type="ChEBI" id="CHEBI:30616"/>
    </ligand>
</feature>
<dbReference type="InterPro" id="IPR003609">
    <property type="entry name" value="Pan_app"/>
</dbReference>
<dbReference type="InterPro" id="IPR001480">
    <property type="entry name" value="Bulb-type_lectin_dom"/>
</dbReference>
<keyword evidence="15" id="KW-0675">Receptor</keyword>
<sequence>MPPSTFLCLLLAAAPLLAPAGRVHAQGGFFPTPASTKVSTSWTISLKADGHGAQQHFGYMDGMSVSVFLLQSVHGPTQEGLCFAACFYCTDPCTDFYFGVCILQVDSSGFLSWPNAGTLQVVWSANRDRAVRENATLSFTASGDLLLRDTHGSFVWSTNTSNQSVAGMTVTKSGNLVLFDGKNLPVWQSFSHPTDCLLPGQQLVEGMRLTPNASATNWTSNSQLYVTVRADGLYALVESSPPQLYYQKTVPKSGNRKTYMTLTNDSVAIFTSSSSDNVSTLETGSTINITAGGMGYIRLESDGHLKLYKHKGIDGWVMVQDILKGQVDDCAYPTVCGEYGICNNGQCTCPIVNSSTYFKQIDDRRINLGCAPVTPISCASMQDHQLLALSNASYFNYVDSRAALPQMIDEESCKKACLQNCSCKAAFFQYGGNDTSQGSCYLPTQIFSLQVNQWEVTHYSSSAYLKVQITQPPPSPSPSKSNGTANRSTPKGSTSITAGAIAGFTVAGVVSLLSVIIITLVILRRRYQLRDDEDEFGEVPGMTTRYKFEQLKVATEQFSKLLGKGGFGSVFEGQVGEQKVAVKQLDQAGQGKKEFLAEVETIGNIHHINLVRLIGFCAEKSHRLLVYEYMSKGSLDQWIYFQDANRPLDWHTRCRIITDIAKGLAYLHEECRQRIAHLDIKPQNILLDDNFNAKLSDFGLSKMIDRDKSQVITRMRGTPGYLAPEWLTSQITEKADIYSFGVVVMEIISGRKNLDYSQPQESIHLISILQDKVRNDQLEDLIGMNGNEMQIHKEEMIQMMKLAMWCLQIDYNKRPQMSVVVKVLEGTMNVETNIEFNFVATVPGNLGNDGKLASSAPLLASHLSGPR</sequence>
<gene>
    <name evidence="27" type="primary">LOC101786741</name>
</gene>
<keyword evidence="7 23" id="KW-0732">Signal</keyword>
<dbReference type="KEGG" id="sita:101786741"/>
<dbReference type="EMBL" id="AGNK02002935">
    <property type="status" value="NOT_ANNOTATED_CDS"/>
    <property type="molecule type" value="Genomic_DNA"/>
</dbReference>
<dbReference type="InterPro" id="IPR011009">
    <property type="entry name" value="Kinase-like_dom_sf"/>
</dbReference>
<keyword evidence="5 19" id="KW-0808">Transferase</keyword>
<dbReference type="RefSeq" id="XP_012701611.1">
    <property type="nucleotide sequence ID" value="XM_012846157.2"/>
</dbReference>
<dbReference type="Pfam" id="PF00069">
    <property type="entry name" value="Pkinase"/>
    <property type="match status" value="1"/>
</dbReference>
<evidence type="ECO:0000256" key="14">
    <source>
        <dbReference type="ARBA" id="ARBA00023157"/>
    </source>
</evidence>
<keyword evidence="4" id="KW-0597">Phosphoprotein</keyword>
<dbReference type="SUPFAM" id="SSF56112">
    <property type="entry name" value="Protein kinase-like (PK-like)"/>
    <property type="match status" value="1"/>
</dbReference>
<evidence type="ECO:0000256" key="9">
    <source>
        <dbReference type="ARBA" id="ARBA00022741"/>
    </source>
</evidence>
<dbReference type="CDD" id="cd14066">
    <property type="entry name" value="STKc_IRAK"/>
    <property type="match status" value="1"/>
</dbReference>
<evidence type="ECO:0000256" key="3">
    <source>
        <dbReference type="ARBA" id="ARBA00022536"/>
    </source>
</evidence>
<keyword evidence="2 19" id="KW-0723">Serine/threonine-protein kinase</keyword>
<dbReference type="PANTHER" id="PTHR47976:SF90">
    <property type="entry name" value="RECEPTOR-LIKE SERINE_THREONINE-PROTEIN KINASE"/>
    <property type="match status" value="1"/>
</dbReference>
<evidence type="ECO:0000256" key="2">
    <source>
        <dbReference type="ARBA" id="ARBA00022527"/>
    </source>
</evidence>
<proteinExistence type="inferred from homology"/>
<dbReference type="FunFam" id="1.10.510.10:FF:000248">
    <property type="entry name" value="S-receptor-like kinase 5"/>
    <property type="match status" value="1"/>
</dbReference>
<dbReference type="GeneID" id="101786741"/>
<dbReference type="FunFam" id="2.90.10.30:FF:000003">
    <property type="entry name" value="Os04g0303100 protein"/>
    <property type="match status" value="1"/>
</dbReference>
<name>K3XEF3_SETIT</name>
<dbReference type="CDD" id="cd21699">
    <property type="entry name" value="JMTM_APP_like"/>
    <property type="match status" value="1"/>
</dbReference>
<evidence type="ECO:0000256" key="17">
    <source>
        <dbReference type="ARBA" id="ARBA00047899"/>
    </source>
</evidence>
<evidence type="ECO:0000313" key="27">
    <source>
        <dbReference type="EnsemblPlants" id="KQL04887"/>
    </source>
</evidence>
<dbReference type="SMART" id="SM00108">
    <property type="entry name" value="B_lectin"/>
    <property type="match status" value="1"/>
</dbReference>
<evidence type="ECO:0000256" key="13">
    <source>
        <dbReference type="ARBA" id="ARBA00023136"/>
    </source>
</evidence>
<evidence type="ECO:0000313" key="28">
    <source>
        <dbReference type="Proteomes" id="UP000004995"/>
    </source>
</evidence>
<dbReference type="GO" id="GO:0030246">
    <property type="term" value="F:carbohydrate binding"/>
    <property type="evidence" value="ECO:0007669"/>
    <property type="project" value="UniProtKB-KW"/>
</dbReference>
<keyword evidence="12 22" id="KW-1133">Transmembrane helix</keyword>
<comment type="catalytic activity">
    <reaction evidence="17 19">
        <text>L-threonyl-[protein] + ATP = O-phospho-L-threonyl-[protein] + ADP + H(+)</text>
        <dbReference type="Rhea" id="RHEA:46608"/>
        <dbReference type="Rhea" id="RHEA-COMP:11060"/>
        <dbReference type="Rhea" id="RHEA-COMP:11605"/>
        <dbReference type="ChEBI" id="CHEBI:15378"/>
        <dbReference type="ChEBI" id="CHEBI:30013"/>
        <dbReference type="ChEBI" id="CHEBI:30616"/>
        <dbReference type="ChEBI" id="CHEBI:61977"/>
        <dbReference type="ChEBI" id="CHEBI:456216"/>
        <dbReference type="EC" id="2.7.11.1"/>
    </reaction>
</comment>
<feature type="signal peptide" evidence="23">
    <location>
        <begin position="1"/>
        <end position="25"/>
    </location>
</feature>
<reference evidence="27" key="2">
    <citation type="submission" date="2018-08" db="UniProtKB">
        <authorList>
            <consortium name="EnsemblPlants"/>
        </authorList>
    </citation>
    <scope>IDENTIFICATION</scope>
    <source>
        <strain evidence="27">Yugu1</strain>
    </source>
</reference>
<evidence type="ECO:0000256" key="8">
    <source>
        <dbReference type="ARBA" id="ARBA00022734"/>
    </source>
</evidence>
<keyword evidence="11 19" id="KW-0067">ATP-binding</keyword>
<dbReference type="GO" id="GO:0004672">
    <property type="term" value="F:protein kinase activity"/>
    <property type="evidence" value="ECO:0000318"/>
    <property type="project" value="GO_Central"/>
</dbReference>
<dbReference type="PROSITE" id="PS00107">
    <property type="entry name" value="PROTEIN_KINASE_ATP"/>
    <property type="match status" value="1"/>
</dbReference>
<dbReference type="InterPro" id="IPR024171">
    <property type="entry name" value="SRK-like_kinase"/>
</dbReference>
<dbReference type="PANTHER" id="PTHR47976">
    <property type="entry name" value="G-TYPE LECTIN S-RECEPTOR-LIKE SERINE/THREONINE-PROTEIN KINASE SD2-5"/>
    <property type="match status" value="1"/>
</dbReference>
<feature type="domain" description="Protein kinase" evidence="24">
    <location>
        <begin position="556"/>
        <end position="828"/>
    </location>
</feature>
<dbReference type="CDD" id="cd01098">
    <property type="entry name" value="PAN_AP_plant"/>
    <property type="match status" value="1"/>
</dbReference>
<feature type="compositionally biased region" description="Polar residues" evidence="21">
    <location>
        <begin position="480"/>
        <end position="492"/>
    </location>
</feature>
<dbReference type="PROSITE" id="PS00108">
    <property type="entry name" value="PROTEIN_KINASE_ST"/>
    <property type="match status" value="1"/>
</dbReference>
<reference evidence="28" key="1">
    <citation type="journal article" date="2012" name="Nat. Biotechnol.">
        <title>Reference genome sequence of the model plant Setaria.</title>
        <authorList>
            <person name="Bennetzen J.L."/>
            <person name="Schmutz J."/>
            <person name="Wang H."/>
            <person name="Percifield R."/>
            <person name="Hawkins J."/>
            <person name="Pontaroli A.C."/>
            <person name="Estep M."/>
            <person name="Feng L."/>
            <person name="Vaughn J.N."/>
            <person name="Grimwood J."/>
            <person name="Jenkins J."/>
            <person name="Barry K."/>
            <person name="Lindquist E."/>
            <person name="Hellsten U."/>
            <person name="Deshpande S."/>
            <person name="Wang X."/>
            <person name="Wu X."/>
            <person name="Mitros T."/>
            <person name="Triplett J."/>
            <person name="Yang X."/>
            <person name="Ye C.Y."/>
            <person name="Mauro-Herrera M."/>
            <person name="Wang L."/>
            <person name="Li P."/>
            <person name="Sharma M."/>
            <person name="Sharma R."/>
            <person name="Ronald P.C."/>
            <person name="Panaud O."/>
            <person name="Kellogg E.A."/>
            <person name="Brutnell T.P."/>
            <person name="Doust A.N."/>
            <person name="Tuskan G.A."/>
            <person name="Rokhsar D."/>
            <person name="Devos K.M."/>
        </authorList>
    </citation>
    <scope>NUCLEOTIDE SEQUENCE [LARGE SCALE GENOMIC DNA]</scope>
    <source>
        <strain evidence="28">cv. Yugu1</strain>
    </source>
</reference>
<organism evidence="27 28">
    <name type="scientific">Setaria italica</name>
    <name type="common">Foxtail millet</name>
    <name type="synonym">Panicum italicum</name>
    <dbReference type="NCBI Taxonomy" id="4555"/>
    <lineage>
        <taxon>Eukaryota</taxon>
        <taxon>Viridiplantae</taxon>
        <taxon>Streptophyta</taxon>
        <taxon>Embryophyta</taxon>
        <taxon>Tracheophyta</taxon>
        <taxon>Spermatophyta</taxon>
        <taxon>Magnoliopsida</taxon>
        <taxon>Liliopsida</taxon>
        <taxon>Poales</taxon>
        <taxon>Poaceae</taxon>
        <taxon>PACMAD clade</taxon>
        <taxon>Panicoideae</taxon>
        <taxon>Panicodae</taxon>
        <taxon>Paniceae</taxon>
        <taxon>Cenchrinae</taxon>
        <taxon>Setaria</taxon>
    </lineage>
</organism>
<evidence type="ECO:0000256" key="16">
    <source>
        <dbReference type="ARBA" id="ARBA00023180"/>
    </source>
</evidence>
<evidence type="ECO:0000259" key="25">
    <source>
        <dbReference type="PROSITE" id="PS50927"/>
    </source>
</evidence>
<keyword evidence="13 22" id="KW-0472">Membrane</keyword>
<feature type="region of interest" description="Disordered" evidence="21">
    <location>
        <begin position="469"/>
        <end position="492"/>
    </location>
</feature>
<dbReference type="InterPro" id="IPR008271">
    <property type="entry name" value="Ser/Thr_kinase_AS"/>
</dbReference>
<keyword evidence="9 19" id="KW-0547">Nucleotide-binding</keyword>
<comment type="subcellular location">
    <subcellularLocation>
        <location evidence="1">Membrane</location>
        <topology evidence="1">Single-pass type I membrane protein</topology>
    </subcellularLocation>
</comment>
<evidence type="ECO:0000256" key="22">
    <source>
        <dbReference type="SAM" id="Phobius"/>
    </source>
</evidence>
<dbReference type="SMART" id="SM00220">
    <property type="entry name" value="S_TKc"/>
    <property type="match status" value="1"/>
</dbReference>
<dbReference type="eggNOG" id="ENOG502QUNW">
    <property type="taxonomic scope" value="Eukaryota"/>
</dbReference>
<dbReference type="GO" id="GO:0106310">
    <property type="term" value="F:protein serine kinase activity"/>
    <property type="evidence" value="ECO:0007669"/>
    <property type="project" value="RHEA"/>
</dbReference>
<dbReference type="InterPro" id="IPR036426">
    <property type="entry name" value="Bulb-type_lectin_dom_sf"/>
</dbReference>
<evidence type="ECO:0000256" key="18">
    <source>
        <dbReference type="ARBA" id="ARBA00048679"/>
    </source>
</evidence>
<evidence type="ECO:0000256" key="20">
    <source>
        <dbReference type="PROSITE-ProRule" id="PRU10141"/>
    </source>
</evidence>
<dbReference type="GO" id="GO:0051707">
    <property type="term" value="P:response to other organism"/>
    <property type="evidence" value="ECO:0007669"/>
    <property type="project" value="UniProtKB-ARBA"/>
</dbReference>
<dbReference type="InParanoid" id="K3XEF3"/>
<evidence type="ECO:0000256" key="19">
    <source>
        <dbReference type="PIRNR" id="PIRNR000641"/>
    </source>
</evidence>
<dbReference type="EnsemblPlants" id="KQL04887">
    <property type="protein sequence ID" value="KQL04887"/>
    <property type="gene ID" value="SETIT_000270mg"/>
</dbReference>
<keyword evidence="10 19" id="KW-0418">Kinase</keyword>
<dbReference type="EC" id="2.7.11.1" evidence="19"/>
<feature type="domain" description="Bulb-type lectin" evidence="25">
    <location>
        <begin position="74"/>
        <end position="191"/>
    </location>
</feature>
<evidence type="ECO:0000256" key="12">
    <source>
        <dbReference type="ARBA" id="ARBA00022989"/>
    </source>
</evidence>
<evidence type="ECO:0000256" key="11">
    <source>
        <dbReference type="ARBA" id="ARBA00022840"/>
    </source>
</evidence>
<dbReference type="HOGENOM" id="CLU_000288_116_2_1"/>
<dbReference type="PROSITE" id="PS50011">
    <property type="entry name" value="PROTEIN_KINASE_DOM"/>
    <property type="match status" value="1"/>
</dbReference>
<evidence type="ECO:0000256" key="23">
    <source>
        <dbReference type="SAM" id="SignalP"/>
    </source>
</evidence>
<feature type="transmembrane region" description="Helical" evidence="22">
    <location>
        <begin position="496"/>
        <end position="523"/>
    </location>
</feature>
<dbReference type="SUPFAM" id="SSF51110">
    <property type="entry name" value="alpha-D-mannose-specific plant lectins"/>
    <property type="match status" value="1"/>
</dbReference>
<dbReference type="FunFam" id="3.30.200.20:FF:000178">
    <property type="entry name" value="serine/threonine-protein kinase PBS1-like"/>
    <property type="match status" value="1"/>
</dbReference>
<keyword evidence="6 22" id="KW-0812">Transmembrane</keyword>
<dbReference type="OMA" id="FNGECYY"/>
<evidence type="ECO:0000259" key="26">
    <source>
        <dbReference type="PROSITE" id="PS50948"/>
    </source>
</evidence>
<dbReference type="InterPro" id="IPR017441">
    <property type="entry name" value="Protein_kinase_ATP_BS"/>
</dbReference>
<dbReference type="Gramene" id="KQL04887">
    <property type="protein sequence ID" value="KQL04887"/>
    <property type="gene ID" value="SETIT_000270mg"/>
</dbReference>
<dbReference type="CDD" id="cd00028">
    <property type="entry name" value="B_lectin"/>
    <property type="match status" value="1"/>
</dbReference>
<feature type="chain" id="PRO_5010125637" description="Receptor-like serine/threonine-protein kinase" evidence="23">
    <location>
        <begin position="26"/>
        <end position="867"/>
    </location>
</feature>
<evidence type="ECO:0000256" key="10">
    <source>
        <dbReference type="ARBA" id="ARBA00022777"/>
    </source>
</evidence>
<dbReference type="AlphaFoldDB" id="K3XEF3"/>
<protein>
    <recommendedName>
        <fullName evidence="19">Receptor-like serine/threonine-protein kinase</fullName>
        <ecNumber evidence="19">2.7.11.1</ecNumber>
    </recommendedName>
</protein>
<dbReference type="GO" id="GO:0004674">
    <property type="term" value="F:protein serine/threonine kinase activity"/>
    <property type="evidence" value="ECO:0007669"/>
    <property type="project" value="UniProtKB-KW"/>
</dbReference>
<evidence type="ECO:0000256" key="5">
    <source>
        <dbReference type="ARBA" id="ARBA00022679"/>
    </source>
</evidence>
<dbReference type="GO" id="GO:0005524">
    <property type="term" value="F:ATP binding"/>
    <property type="evidence" value="ECO:0007669"/>
    <property type="project" value="UniProtKB-UniRule"/>
</dbReference>
<evidence type="ECO:0000256" key="6">
    <source>
        <dbReference type="ARBA" id="ARBA00022692"/>
    </source>
</evidence>
<dbReference type="GO" id="GO:0016020">
    <property type="term" value="C:membrane"/>
    <property type="evidence" value="ECO:0007669"/>
    <property type="project" value="UniProtKB-SubCell"/>
</dbReference>
<keyword evidence="28" id="KW-1185">Reference proteome</keyword>
<keyword evidence="3" id="KW-0245">EGF-like domain</keyword>
<keyword evidence="16" id="KW-0325">Glycoprotein</keyword>
<evidence type="ECO:0000256" key="15">
    <source>
        <dbReference type="ARBA" id="ARBA00023170"/>
    </source>
</evidence>
<dbReference type="Gene3D" id="2.90.10.30">
    <property type="match status" value="1"/>
</dbReference>
<dbReference type="PIRSF" id="PIRSF000641">
    <property type="entry name" value="SRK"/>
    <property type="match status" value="1"/>
</dbReference>
<dbReference type="InterPro" id="IPR000719">
    <property type="entry name" value="Prot_kinase_dom"/>
</dbReference>
<evidence type="ECO:0000256" key="1">
    <source>
        <dbReference type="ARBA" id="ARBA00004479"/>
    </source>
</evidence>
<dbReference type="FunFam" id="2.90.10.10:FF:000039">
    <property type="entry name" value="G-type lectin S-receptor-like serine/threonine-protein kinase SD2-5"/>
    <property type="match status" value="1"/>
</dbReference>
<keyword evidence="8" id="KW-0430">Lectin</keyword>
<comment type="similarity">
    <text evidence="19">Belongs to the protein kinase superfamily. Ser/Thr protein kinase family.</text>
</comment>
<evidence type="ECO:0000256" key="4">
    <source>
        <dbReference type="ARBA" id="ARBA00022553"/>
    </source>
</evidence>
<feature type="domain" description="Apple" evidence="26">
    <location>
        <begin position="378"/>
        <end position="463"/>
    </location>
</feature>
<keyword evidence="14" id="KW-1015">Disulfide bond</keyword>
<dbReference type="PROSITE" id="PS50927">
    <property type="entry name" value="BULB_LECTIN"/>
    <property type="match status" value="1"/>
</dbReference>
<accession>K3XEF3</accession>
<dbReference type="Pfam" id="PF01453">
    <property type="entry name" value="B_lectin"/>
    <property type="match status" value="1"/>
</dbReference>
<evidence type="ECO:0000259" key="24">
    <source>
        <dbReference type="PROSITE" id="PS50011"/>
    </source>
</evidence>